<proteinExistence type="predicted"/>
<dbReference type="AlphaFoldDB" id="A0A2H3JQJ5"/>
<evidence type="ECO:0000256" key="1">
    <source>
        <dbReference type="SAM" id="MobiDB-lite"/>
    </source>
</evidence>
<evidence type="ECO:0000313" key="3">
    <source>
        <dbReference type="Proteomes" id="UP000218811"/>
    </source>
</evidence>
<gene>
    <name evidence="2" type="ORF">WOLCODRAFT_137744</name>
</gene>
<organism evidence="2 3">
    <name type="scientific">Wolfiporia cocos (strain MD-104)</name>
    <name type="common">Brown rot fungus</name>
    <dbReference type="NCBI Taxonomy" id="742152"/>
    <lineage>
        <taxon>Eukaryota</taxon>
        <taxon>Fungi</taxon>
        <taxon>Dikarya</taxon>
        <taxon>Basidiomycota</taxon>
        <taxon>Agaricomycotina</taxon>
        <taxon>Agaricomycetes</taxon>
        <taxon>Polyporales</taxon>
        <taxon>Phaeolaceae</taxon>
        <taxon>Wolfiporia</taxon>
    </lineage>
</organism>
<dbReference type="EMBL" id="KB468124">
    <property type="protein sequence ID" value="PCH42173.1"/>
    <property type="molecule type" value="Genomic_DNA"/>
</dbReference>
<feature type="compositionally biased region" description="Acidic residues" evidence="1">
    <location>
        <begin position="68"/>
        <end position="77"/>
    </location>
</feature>
<accession>A0A2H3JQJ5</accession>
<feature type="compositionally biased region" description="Low complexity" evidence="1">
    <location>
        <begin position="183"/>
        <end position="207"/>
    </location>
</feature>
<sequence>METLDPQILSELESLSDSDWLDIASSRASGDTDFDSDREDSAYSRPLSSRSSNDGSSRASEVHAWEGLIDEPAEEAADQTFTVETPLITRSTALSSDSTAPVLAAQDEPEDPEEERRVKDALDQSMMSTLSSSRSNSLNASSIVHPRDLRLSFPDPLVSSRETLLNTSYEDVSRPLEADSLDTDASIPAPDPDAAPAADPGAHAMPAVPEDEDEDAATVRTDFHIVLYGTSSAVKWSLIDKLLEKAAQGRGLRLTSKIFGLTDGYVRFLSSDEGRVSRTVSVIDRTNLLQADDASSFIPLDKPSLAVVFLPSSVSDLPEHTLYLPVLTQGFGVADVPHSADQLLDAEQHWETLGIPFGKVAPLATGQSAVLEQEEIDHASAKQIARALRPLFATADRKPAHKLPSKHAFTIFAVLSVVLGCVMKGSFSSSAAVPTSIQQRTASSAMWGLIRPMNSPVNHSLTVSTSSVVSSALISSSLKDFALAVLPSPLTASTSTAGARQSSAPLTPDAAHTVPVDAPSDCPCGCGLVTWPGKMEGSTDLIVRPTSSVAVLHAQADSSSLALLSAAPTHVGKGKGKATADESLYRLGTRLAEYIDWRAVAGAAARSVQELLDALDALTDAIGRQISALWGQSVRSAQGLRASLREKHGHARAKAQELRARGGRLVESVRQRVRGRVDTARDNARAVKEMGGFKRALDVWKAPRVREAFERRKLRGERERKAARKARPAHKK</sequence>
<name>A0A2H3JQJ5_WOLCO</name>
<dbReference type="Proteomes" id="UP000218811">
    <property type="component" value="Unassembled WGS sequence"/>
</dbReference>
<feature type="compositionally biased region" description="Low complexity" evidence="1">
    <location>
        <begin position="43"/>
        <end position="59"/>
    </location>
</feature>
<protein>
    <submittedName>
        <fullName evidence="2">Uncharacterized protein</fullName>
    </submittedName>
</protein>
<feature type="region of interest" description="Disordered" evidence="1">
    <location>
        <begin position="169"/>
        <end position="214"/>
    </location>
</feature>
<reference evidence="2 3" key="1">
    <citation type="journal article" date="2012" name="Science">
        <title>The Paleozoic origin of enzymatic lignin decomposition reconstructed from 31 fungal genomes.</title>
        <authorList>
            <person name="Floudas D."/>
            <person name="Binder M."/>
            <person name="Riley R."/>
            <person name="Barry K."/>
            <person name="Blanchette R.A."/>
            <person name="Henrissat B."/>
            <person name="Martinez A.T."/>
            <person name="Otillar R."/>
            <person name="Spatafora J.W."/>
            <person name="Yadav J.S."/>
            <person name="Aerts A."/>
            <person name="Benoit I."/>
            <person name="Boyd A."/>
            <person name="Carlson A."/>
            <person name="Copeland A."/>
            <person name="Coutinho P.M."/>
            <person name="de Vries R.P."/>
            <person name="Ferreira P."/>
            <person name="Findley K."/>
            <person name="Foster B."/>
            <person name="Gaskell J."/>
            <person name="Glotzer D."/>
            <person name="Gorecki P."/>
            <person name="Heitman J."/>
            <person name="Hesse C."/>
            <person name="Hori C."/>
            <person name="Igarashi K."/>
            <person name="Jurgens J.A."/>
            <person name="Kallen N."/>
            <person name="Kersten P."/>
            <person name="Kohler A."/>
            <person name="Kuees U."/>
            <person name="Kumar T.K.A."/>
            <person name="Kuo A."/>
            <person name="LaButti K."/>
            <person name="Larrondo L.F."/>
            <person name="Lindquist E."/>
            <person name="Ling A."/>
            <person name="Lombard V."/>
            <person name="Lucas S."/>
            <person name="Lundell T."/>
            <person name="Martin R."/>
            <person name="McLaughlin D.J."/>
            <person name="Morgenstern I."/>
            <person name="Morin E."/>
            <person name="Murat C."/>
            <person name="Nagy L.G."/>
            <person name="Nolan M."/>
            <person name="Ohm R.A."/>
            <person name="Patyshakuliyeva A."/>
            <person name="Rokas A."/>
            <person name="Ruiz-Duenas F.J."/>
            <person name="Sabat G."/>
            <person name="Salamov A."/>
            <person name="Samejima M."/>
            <person name="Schmutz J."/>
            <person name="Slot J.C."/>
            <person name="St John F."/>
            <person name="Stenlid J."/>
            <person name="Sun H."/>
            <person name="Sun S."/>
            <person name="Syed K."/>
            <person name="Tsang A."/>
            <person name="Wiebenga A."/>
            <person name="Young D."/>
            <person name="Pisabarro A."/>
            <person name="Eastwood D.C."/>
            <person name="Martin F."/>
            <person name="Cullen D."/>
            <person name="Grigoriev I.V."/>
            <person name="Hibbett D.S."/>
        </authorList>
    </citation>
    <scope>NUCLEOTIDE SEQUENCE [LARGE SCALE GENOMIC DNA]</scope>
    <source>
        <strain evidence="2 3">MD-104</strain>
    </source>
</reference>
<feature type="compositionally biased region" description="Polar residues" evidence="1">
    <location>
        <begin position="79"/>
        <end position="99"/>
    </location>
</feature>
<feature type="region of interest" description="Disordered" evidence="1">
    <location>
        <begin position="25"/>
        <end position="118"/>
    </location>
</feature>
<dbReference type="OMA" id="CGLITWP"/>
<evidence type="ECO:0000313" key="2">
    <source>
        <dbReference type="EMBL" id="PCH42173.1"/>
    </source>
</evidence>
<dbReference type="STRING" id="742152.A0A2H3JQJ5"/>
<keyword evidence="3" id="KW-1185">Reference proteome</keyword>
<dbReference type="OrthoDB" id="3256495at2759"/>